<geneLocation type="mitochondrion" evidence="12"/>
<evidence type="ECO:0000256" key="9">
    <source>
        <dbReference type="ARBA" id="ARBA00031586"/>
    </source>
</evidence>
<evidence type="ECO:0000256" key="8">
    <source>
        <dbReference type="ARBA" id="ARBA00023136"/>
    </source>
</evidence>
<keyword evidence="8 11" id="KW-0472">Membrane</keyword>
<keyword evidence="6 11" id="KW-1133">Transmembrane helix</keyword>
<reference evidence="12" key="1">
    <citation type="journal article" date="2017" name="Mol. Ecol.">
        <title>Shotgun mitogenomics across body size classes in a local assemblage of tropical Diptera: Phylogeny, species diversity and mitochondrial abundance spectrum.</title>
        <authorList>
            <person name="Choo L.Q."/>
            <person name="Crampton-Platt A."/>
            <person name="Vogler A.P."/>
        </authorList>
    </citation>
    <scope>NUCLEOTIDE SEQUENCE</scope>
</reference>
<dbReference type="GO" id="GO:0016020">
    <property type="term" value="C:membrane"/>
    <property type="evidence" value="ECO:0007669"/>
    <property type="project" value="UniProtKB-SubCell"/>
</dbReference>
<comment type="subcellular location">
    <subcellularLocation>
        <location evidence="1">Membrane</location>
        <topology evidence="1">Multi-pass membrane protein</topology>
    </subcellularLocation>
</comment>
<evidence type="ECO:0000256" key="2">
    <source>
        <dbReference type="ARBA" id="ARBA00010519"/>
    </source>
</evidence>
<proteinExistence type="inferred from homology"/>
<evidence type="ECO:0000256" key="4">
    <source>
        <dbReference type="ARBA" id="ARBA00022692"/>
    </source>
</evidence>
<keyword evidence="4 11" id="KW-0812">Transmembrane</keyword>
<keyword evidence="12" id="KW-0496">Mitochondrion</keyword>
<evidence type="ECO:0000256" key="10">
    <source>
        <dbReference type="ARBA" id="ARBA00049551"/>
    </source>
</evidence>
<sequence>MYLCFFFFSGMMVFFFNFKILLINLLSIEFMMMSIFLNLFLNLILFNFEMFFLMVLLSFMVCEGVLGLSLMILMIRKLGNSNLQFMNLLKN</sequence>
<protein>
    <recommendedName>
        <fullName evidence="3">NADH-ubiquinone oxidoreductase chain 4L</fullName>
    </recommendedName>
    <alternativeName>
        <fullName evidence="9">NADH dehydrogenase subunit 4L</fullName>
    </alternativeName>
</protein>
<organism evidence="12">
    <name type="scientific">Diptera sp. 66 LC-2017</name>
    <dbReference type="NCBI Taxonomy" id="2030344"/>
    <lineage>
        <taxon>Eukaryota</taxon>
        <taxon>Metazoa</taxon>
        <taxon>Ecdysozoa</taxon>
        <taxon>Arthropoda</taxon>
        <taxon>Hexapoda</taxon>
        <taxon>Insecta</taxon>
        <taxon>Pterygota</taxon>
        <taxon>Neoptera</taxon>
        <taxon>Endopterygota</taxon>
        <taxon>Diptera</taxon>
    </lineage>
</organism>
<dbReference type="InterPro" id="IPR039428">
    <property type="entry name" value="NUOK/Mnh_C1-like"/>
</dbReference>
<dbReference type="AlphaFoldDB" id="A0A343LA02"/>
<feature type="transmembrane region" description="Helical" evidence="11">
    <location>
        <begin position="51"/>
        <end position="75"/>
    </location>
</feature>
<comment type="catalytic activity">
    <reaction evidence="10">
        <text>a ubiquinone + NADH + 5 H(+)(in) = a ubiquinol + NAD(+) + 4 H(+)(out)</text>
        <dbReference type="Rhea" id="RHEA:29091"/>
        <dbReference type="Rhea" id="RHEA-COMP:9565"/>
        <dbReference type="Rhea" id="RHEA-COMP:9566"/>
        <dbReference type="ChEBI" id="CHEBI:15378"/>
        <dbReference type="ChEBI" id="CHEBI:16389"/>
        <dbReference type="ChEBI" id="CHEBI:17976"/>
        <dbReference type="ChEBI" id="CHEBI:57540"/>
        <dbReference type="ChEBI" id="CHEBI:57945"/>
        <dbReference type="EC" id="7.1.1.2"/>
    </reaction>
</comment>
<name>A0A343LA02_9DIPT</name>
<evidence type="ECO:0000256" key="5">
    <source>
        <dbReference type="ARBA" id="ARBA00022967"/>
    </source>
</evidence>
<evidence type="ECO:0000256" key="11">
    <source>
        <dbReference type="SAM" id="Phobius"/>
    </source>
</evidence>
<keyword evidence="7" id="KW-0520">NAD</keyword>
<dbReference type="EMBL" id="MF410871">
    <property type="protein sequence ID" value="ATN41149.1"/>
    <property type="molecule type" value="Genomic_DNA"/>
</dbReference>
<evidence type="ECO:0000256" key="6">
    <source>
        <dbReference type="ARBA" id="ARBA00022989"/>
    </source>
</evidence>
<dbReference type="Pfam" id="PF00420">
    <property type="entry name" value="Oxidored_q2"/>
    <property type="match status" value="1"/>
</dbReference>
<feature type="transmembrane region" description="Helical" evidence="11">
    <location>
        <begin position="21"/>
        <end position="45"/>
    </location>
</feature>
<accession>A0A343LA02</accession>
<evidence type="ECO:0000256" key="3">
    <source>
        <dbReference type="ARBA" id="ARBA00016612"/>
    </source>
</evidence>
<dbReference type="Gene3D" id="1.10.287.3510">
    <property type="match status" value="1"/>
</dbReference>
<gene>
    <name evidence="12" type="primary">nad4l</name>
</gene>
<evidence type="ECO:0000256" key="7">
    <source>
        <dbReference type="ARBA" id="ARBA00023027"/>
    </source>
</evidence>
<comment type="similarity">
    <text evidence="2">Belongs to the complex I subunit 4L family.</text>
</comment>
<keyword evidence="5" id="KW-1278">Translocase</keyword>
<evidence type="ECO:0000313" key="12">
    <source>
        <dbReference type="EMBL" id="ATN41149.1"/>
    </source>
</evidence>
<evidence type="ECO:0000256" key="1">
    <source>
        <dbReference type="ARBA" id="ARBA00004141"/>
    </source>
</evidence>
<dbReference type="GO" id="GO:0008137">
    <property type="term" value="F:NADH dehydrogenase (ubiquinone) activity"/>
    <property type="evidence" value="ECO:0007669"/>
    <property type="project" value="UniProtKB-EC"/>
</dbReference>